<feature type="transmembrane region" description="Helical" evidence="17">
    <location>
        <begin position="73"/>
        <end position="94"/>
    </location>
</feature>
<evidence type="ECO:0000256" key="17">
    <source>
        <dbReference type="RuleBase" id="RU367081"/>
    </source>
</evidence>
<evidence type="ECO:0000256" key="1">
    <source>
        <dbReference type="ARBA" id="ARBA00004477"/>
    </source>
</evidence>
<dbReference type="PANTHER" id="PTHR14624:SF0">
    <property type="entry name" value="POLYPRENOL REDUCTASE"/>
    <property type="match status" value="1"/>
</dbReference>
<dbReference type="EC" id="1.3.1.94" evidence="17"/>
<dbReference type="GO" id="GO:0005789">
    <property type="term" value="C:endoplasmic reticulum membrane"/>
    <property type="evidence" value="ECO:0007669"/>
    <property type="project" value="UniProtKB-SubCell"/>
</dbReference>
<dbReference type="PANTHER" id="PTHR14624">
    <property type="entry name" value="DFG10 PROTEIN"/>
    <property type="match status" value="1"/>
</dbReference>
<evidence type="ECO:0000256" key="12">
    <source>
        <dbReference type="ARBA" id="ARBA00047186"/>
    </source>
</evidence>
<keyword evidence="5 17" id="KW-0521">NADP</keyword>
<evidence type="ECO:0000256" key="13">
    <source>
        <dbReference type="ARBA" id="ARBA00048095"/>
    </source>
</evidence>
<evidence type="ECO:0000256" key="8">
    <source>
        <dbReference type="ARBA" id="ARBA00023098"/>
    </source>
</evidence>
<feature type="transmembrane region" description="Helical" evidence="17">
    <location>
        <begin position="114"/>
        <end position="134"/>
    </location>
</feature>
<evidence type="ECO:0000256" key="7">
    <source>
        <dbReference type="ARBA" id="ARBA00023002"/>
    </source>
</evidence>
<evidence type="ECO:0000256" key="14">
    <source>
        <dbReference type="ARBA" id="ARBA00048765"/>
    </source>
</evidence>
<protein>
    <recommendedName>
        <fullName evidence="12 17">Polyprenal reductase</fullName>
        <ecNumber evidence="17">1.3.1.94</ecNumber>
    </recommendedName>
</protein>
<dbReference type="InterPro" id="IPR001104">
    <property type="entry name" value="3-oxo-5_a-steroid_4-DH_C"/>
</dbReference>
<feature type="domain" description="3-oxo-5-alpha-steroid 4-dehydrogenase C-terminal" evidence="18">
    <location>
        <begin position="192"/>
        <end position="309"/>
    </location>
</feature>
<reference evidence="19" key="1">
    <citation type="journal article" date="2016" name="Ticks Tick Borne Dis.">
        <title>De novo assembly and annotation of the salivary gland transcriptome of Rhipicephalus appendiculatus male and female ticks during blood feeding.</title>
        <authorList>
            <person name="de Castro M.H."/>
            <person name="de Klerk D."/>
            <person name="Pienaar R."/>
            <person name="Latif A.A."/>
            <person name="Rees D.J."/>
            <person name="Mans B.J."/>
        </authorList>
    </citation>
    <scope>NUCLEOTIDE SEQUENCE</scope>
    <source>
        <tissue evidence="19">Salivary glands</tissue>
    </source>
</reference>
<evidence type="ECO:0000256" key="16">
    <source>
        <dbReference type="ARBA" id="ARBA00049427"/>
    </source>
</evidence>
<evidence type="ECO:0000259" key="18">
    <source>
        <dbReference type="Pfam" id="PF02544"/>
    </source>
</evidence>
<evidence type="ECO:0000313" key="19">
    <source>
        <dbReference type="EMBL" id="JAP78632.1"/>
    </source>
</evidence>
<dbReference type="Pfam" id="PF02544">
    <property type="entry name" value="Steroid_dh"/>
    <property type="match status" value="1"/>
</dbReference>
<evidence type="ECO:0000256" key="3">
    <source>
        <dbReference type="ARBA" id="ARBA00022692"/>
    </source>
</evidence>
<dbReference type="GO" id="GO:0006488">
    <property type="term" value="P:dolichol-linked oligosaccharide biosynthetic process"/>
    <property type="evidence" value="ECO:0007669"/>
    <property type="project" value="UniProtKB-UniRule"/>
</dbReference>
<dbReference type="AlphaFoldDB" id="A0A131YJG0"/>
<comment type="catalytic activity">
    <reaction evidence="13">
        <text>androst-4-ene-3,17-dione + NADPH + H(+) = 5alpha-androstan-3,17-dione + NADP(+)</text>
        <dbReference type="Rhea" id="RHEA:50816"/>
        <dbReference type="ChEBI" id="CHEBI:15378"/>
        <dbReference type="ChEBI" id="CHEBI:15994"/>
        <dbReference type="ChEBI" id="CHEBI:16422"/>
        <dbReference type="ChEBI" id="CHEBI:57783"/>
        <dbReference type="ChEBI" id="CHEBI:58349"/>
    </reaction>
    <physiologicalReaction direction="right-to-left" evidence="13">
        <dbReference type="Rhea" id="RHEA:50818"/>
    </physiologicalReaction>
</comment>
<dbReference type="GO" id="GO:0160198">
    <property type="term" value="F:polyprenal reductase activity"/>
    <property type="evidence" value="ECO:0007669"/>
    <property type="project" value="UniProtKB-EC"/>
</dbReference>
<comment type="subcellular location">
    <subcellularLocation>
        <location evidence="1">Endoplasmic reticulum membrane</location>
        <topology evidence="1">Multi-pass membrane protein</topology>
    </subcellularLocation>
</comment>
<dbReference type="PROSITE" id="PS50244">
    <property type="entry name" value="S5A_REDUCTASE"/>
    <property type="match status" value="1"/>
</dbReference>
<comment type="catalytic activity">
    <reaction evidence="15">
        <text>17beta-hydroxy-5alpha-androstan-3-one + NADP(+) = testosterone + NADPH + H(+)</text>
        <dbReference type="Rhea" id="RHEA:50820"/>
        <dbReference type="ChEBI" id="CHEBI:15378"/>
        <dbReference type="ChEBI" id="CHEBI:16330"/>
        <dbReference type="ChEBI" id="CHEBI:17347"/>
        <dbReference type="ChEBI" id="CHEBI:57783"/>
        <dbReference type="ChEBI" id="CHEBI:58349"/>
        <dbReference type="EC" id="1.3.1.22"/>
    </reaction>
    <physiologicalReaction direction="right-to-left" evidence="15">
        <dbReference type="Rhea" id="RHEA:50822"/>
    </physiologicalReaction>
</comment>
<comment type="pathway">
    <text evidence="2 17">Protein modification; protein glycosylation.</text>
</comment>
<evidence type="ECO:0000256" key="11">
    <source>
        <dbReference type="ARBA" id="ARBA00046320"/>
    </source>
</evidence>
<name>A0A131YJG0_RHIAP</name>
<comment type="catalytic activity">
    <reaction evidence="14">
        <text>a 3-oxo-5alpha-steroid + NADP(+) = a 3-oxo-Delta(4)-steroid + NADPH + H(+)</text>
        <dbReference type="Rhea" id="RHEA:54384"/>
        <dbReference type="ChEBI" id="CHEBI:13601"/>
        <dbReference type="ChEBI" id="CHEBI:15378"/>
        <dbReference type="ChEBI" id="CHEBI:47909"/>
        <dbReference type="ChEBI" id="CHEBI:57783"/>
        <dbReference type="ChEBI" id="CHEBI:58349"/>
        <dbReference type="EC" id="1.3.1.22"/>
    </reaction>
    <physiologicalReaction direction="right-to-left" evidence="14">
        <dbReference type="Rhea" id="RHEA:54386"/>
    </physiologicalReaction>
</comment>
<feature type="transmembrane region" description="Helical" evidence="17">
    <location>
        <begin position="192"/>
        <end position="209"/>
    </location>
</feature>
<evidence type="ECO:0000256" key="4">
    <source>
        <dbReference type="ARBA" id="ARBA00022824"/>
    </source>
</evidence>
<evidence type="ECO:0000256" key="5">
    <source>
        <dbReference type="ARBA" id="ARBA00022857"/>
    </source>
</evidence>
<dbReference type="Gene3D" id="1.20.120.1630">
    <property type="match status" value="1"/>
</dbReference>
<proteinExistence type="inferred from homology"/>
<feature type="transmembrane region" description="Helical" evidence="17">
    <location>
        <begin position="154"/>
        <end position="172"/>
    </location>
</feature>
<evidence type="ECO:0000256" key="2">
    <source>
        <dbReference type="ARBA" id="ARBA00004922"/>
    </source>
</evidence>
<dbReference type="GO" id="GO:0047751">
    <property type="term" value="F:3-oxo-5-alpha-steroid 4-dehydrogenase (NADP+) activity"/>
    <property type="evidence" value="ECO:0007669"/>
    <property type="project" value="UniProtKB-EC"/>
</dbReference>
<keyword evidence="6 17" id="KW-1133">Transmembrane helix</keyword>
<dbReference type="GO" id="GO:0102389">
    <property type="term" value="F:polyprenol reductase activity"/>
    <property type="evidence" value="ECO:0007669"/>
    <property type="project" value="UniProtKB-UniRule"/>
</dbReference>
<accession>A0A131YJG0</accession>
<dbReference type="FunFam" id="1.20.120.1630:FF:000021">
    <property type="entry name" value="Polyprenol reductase 1"/>
    <property type="match status" value="1"/>
</dbReference>
<comment type="similarity">
    <text evidence="11 17">Belongs to the steroid 5-alpha reductase family. Polyprenal reductase subfamily.</text>
</comment>
<evidence type="ECO:0000256" key="15">
    <source>
        <dbReference type="ARBA" id="ARBA00049397"/>
    </source>
</evidence>
<evidence type="ECO:0000256" key="6">
    <source>
        <dbReference type="ARBA" id="ARBA00022989"/>
    </source>
</evidence>
<keyword evidence="7 17" id="KW-0560">Oxidoreductase</keyword>
<keyword evidence="4 17" id="KW-0256">Endoplasmic reticulum</keyword>
<keyword evidence="8" id="KW-0443">Lipid metabolism</keyword>
<dbReference type="UniPathway" id="UPA00378"/>
<evidence type="ECO:0000256" key="9">
    <source>
        <dbReference type="ARBA" id="ARBA00023136"/>
    </source>
</evidence>
<comment type="function">
    <text evidence="10">Plays a key role in early steps of protein N-linked glycosylation by being involved in the conversion of polyprenol into dolichol. Acts as a polyprenal reductase that mediates the reduction of polyprenal into dolichal in a NADP-dependent mechanism. Dolichols are required for the synthesis of dolichol-linked monosaccharides and the oligosaccharide precursor used for N-glycosylation. Also able to convert testosterone (T) into 5-alpha-dihydrotestosterone (DHT).</text>
</comment>
<sequence>MFYALTDIFNPLDIMWILVTTAMLLASCCYFGKKDAAPGLLTAAMLYGKVAETNKKARLLKGISIPKRWFKHFYQFGVVIFTVFTLFMVRSYVFGFPLPGAVIKLINFFEPRPTTTVSATSILLVQLLETCQVYRRCYECMFVSVYSNVRMHVWHYLMGYLFYFGVQLTILANAPISSGSTAPRFSLSDISAHHIIGTVIFLWAFYVQFDSHIRMASLRKDNKGNVVTLNHKIPQGGMFAYVSCPHYMAELAIYCALSVVLGQPNTTWWLMMAWNWSNQVAVSFFSHNWYRENFPSYPKRRKAIIPFVL</sequence>
<dbReference type="EMBL" id="GEDV01009925">
    <property type="protein sequence ID" value="JAP78632.1"/>
    <property type="molecule type" value="Transcribed_RNA"/>
</dbReference>
<keyword evidence="3 17" id="KW-0812">Transmembrane</keyword>
<comment type="catalytic activity">
    <reaction evidence="16 17">
        <text>a di-trans,poly-cis-dolichal + NADP(+) = a di-trans,poly-cis-polyprenal + NADPH + H(+)</text>
        <dbReference type="Rhea" id="RHEA:80727"/>
        <dbReference type="Rhea" id="RHEA-COMP:19536"/>
        <dbReference type="Rhea" id="RHEA-COMP:19537"/>
        <dbReference type="ChEBI" id="CHEBI:15378"/>
        <dbReference type="ChEBI" id="CHEBI:57783"/>
        <dbReference type="ChEBI" id="CHEBI:58349"/>
        <dbReference type="ChEBI" id="CHEBI:231623"/>
        <dbReference type="ChEBI" id="CHEBI:231637"/>
        <dbReference type="EC" id="1.3.1.94"/>
    </reaction>
    <physiologicalReaction direction="right-to-left" evidence="16 17">
        <dbReference type="Rhea" id="RHEA:80729"/>
    </physiologicalReaction>
</comment>
<dbReference type="GO" id="GO:0016095">
    <property type="term" value="P:polyprenol catabolic process"/>
    <property type="evidence" value="ECO:0007669"/>
    <property type="project" value="UniProtKB-UniRule"/>
</dbReference>
<organism evidence="19">
    <name type="scientific">Rhipicephalus appendiculatus</name>
    <name type="common">Brown ear tick</name>
    <dbReference type="NCBI Taxonomy" id="34631"/>
    <lineage>
        <taxon>Eukaryota</taxon>
        <taxon>Metazoa</taxon>
        <taxon>Ecdysozoa</taxon>
        <taxon>Arthropoda</taxon>
        <taxon>Chelicerata</taxon>
        <taxon>Arachnida</taxon>
        <taxon>Acari</taxon>
        <taxon>Parasitiformes</taxon>
        <taxon>Ixodida</taxon>
        <taxon>Ixodoidea</taxon>
        <taxon>Ixodidae</taxon>
        <taxon>Rhipicephalinae</taxon>
        <taxon>Rhipicephalus</taxon>
        <taxon>Rhipicephalus</taxon>
    </lineage>
</organism>
<keyword evidence="9 17" id="KW-0472">Membrane</keyword>
<feature type="transmembrane region" description="Helical" evidence="17">
    <location>
        <begin position="14"/>
        <end position="32"/>
    </location>
</feature>
<evidence type="ECO:0000256" key="10">
    <source>
        <dbReference type="ARBA" id="ARBA00045898"/>
    </source>
</evidence>
<dbReference type="InterPro" id="IPR039698">
    <property type="entry name" value="Dfg10/SRD5A3"/>
</dbReference>